<evidence type="ECO:0008006" key="3">
    <source>
        <dbReference type="Google" id="ProtNLM"/>
    </source>
</evidence>
<name>A0A7K1S3Q3_9BACT</name>
<keyword evidence="2" id="KW-1185">Reference proteome</keyword>
<organism evidence="1 2">
    <name type="scientific">Spirosoma arboris</name>
    <dbReference type="NCBI Taxonomy" id="2682092"/>
    <lineage>
        <taxon>Bacteria</taxon>
        <taxon>Pseudomonadati</taxon>
        <taxon>Bacteroidota</taxon>
        <taxon>Cytophagia</taxon>
        <taxon>Cytophagales</taxon>
        <taxon>Cytophagaceae</taxon>
        <taxon>Spirosoma</taxon>
    </lineage>
</organism>
<dbReference type="AlphaFoldDB" id="A0A7K1S3Q3"/>
<dbReference type="Proteomes" id="UP000436006">
    <property type="component" value="Unassembled WGS sequence"/>
</dbReference>
<protein>
    <recommendedName>
        <fullName evidence="3">KOW domain-containing protein</fullName>
    </recommendedName>
</protein>
<evidence type="ECO:0000313" key="1">
    <source>
        <dbReference type="EMBL" id="MVM28430.1"/>
    </source>
</evidence>
<dbReference type="EMBL" id="WPIN01000001">
    <property type="protein sequence ID" value="MVM28430.1"/>
    <property type="molecule type" value="Genomic_DNA"/>
</dbReference>
<proteinExistence type="predicted"/>
<accession>A0A7K1S3Q3</accession>
<gene>
    <name evidence="1" type="ORF">GO755_00190</name>
</gene>
<comment type="caution">
    <text evidence="1">The sequence shown here is derived from an EMBL/GenBank/DDBJ whole genome shotgun (WGS) entry which is preliminary data.</text>
</comment>
<reference evidence="1 2" key="1">
    <citation type="submission" date="2019-12" db="EMBL/GenBank/DDBJ databases">
        <title>Spirosoma sp. HMF4905 genome sequencing and assembly.</title>
        <authorList>
            <person name="Kang H."/>
            <person name="Cha I."/>
            <person name="Kim H."/>
            <person name="Joh K."/>
        </authorList>
    </citation>
    <scope>NUCLEOTIDE SEQUENCE [LARGE SCALE GENOMIC DNA]</scope>
    <source>
        <strain evidence="1 2">HMF4905</strain>
    </source>
</reference>
<evidence type="ECO:0000313" key="2">
    <source>
        <dbReference type="Proteomes" id="UP000436006"/>
    </source>
</evidence>
<sequence>MATELNPGDRVEITRTAKGGYYKGRYLATVVCYLGKTRIKVRDEAGRQRTPFSIQVKRIA</sequence>
<dbReference type="RefSeq" id="WP_157582553.1">
    <property type="nucleotide sequence ID" value="NZ_WPIN01000001.1"/>
</dbReference>